<dbReference type="Pfam" id="PF00079">
    <property type="entry name" value="Serpin"/>
    <property type="match status" value="1"/>
</dbReference>
<dbReference type="InterPro" id="IPR042178">
    <property type="entry name" value="Serpin_sf_1"/>
</dbReference>
<gene>
    <name evidence="5" type="ORF">LNINA_LOCUS7684</name>
</gene>
<feature type="signal peptide" evidence="3">
    <location>
        <begin position="1"/>
        <end position="21"/>
    </location>
</feature>
<dbReference type="Gene3D" id="2.30.39.10">
    <property type="entry name" value="Alpha-1-antitrypsin, domain 1"/>
    <property type="match status" value="1"/>
</dbReference>
<feature type="chain" id="PRO_5043628745" description="Serpin domain-containing protein" evidence="3">
    <location>
        <begin position="22"/>
        <end position="422"/>
    </location>
</feature>
<organism evidence="5 6">
    <name type="scientific">Leptosia nina</name>
    <dbReference type="NCBI Taxonomy" id="320188"/>
    <lineage>
        <taxon>Eukaryota</taxon>
        <taxon>Metazoa</taxon>
        <taxon>Ecdysozoa</taxon>
        <taxon>Arthropoda</taxon>
        <taxon>Hexapoda</taxon>
        <taxon>Insecta</taxon>
        <taxon>Pterygota</taxon>
        <taxon>Neoptera</taxon>
        <taxon>Endopterygota</taxon>
        <taxon>Lepidoptera</taxon>
        <taxon>Glossata</taxon>
        <taxon>Ditrysia</taxon>
        <taxon>Papilionoidea</taxon>
        <taxon>Pieridae</taxon>
        <taxon>Pierinae</taxon>
        <taxon>Leptosia</taxon>
    </lineage>
</organism>
<dbReference type="Proteomes" id="UP001497472">
    <property type="component" value="Unassembled WGS sequence"/>
</dbReference>
<evidence type="ECO:0000313" key="5">
    <source>
        <dbReference type="EMBL" id="CAK1548273.1"/>
    </source>
</evidence>
<dbReference type="SUPFAM" id="SSF56574">
    <property type="entry name" value="Serpins"/>
    <property type="match status" value="1"/>
</dbReference>
<dbReference type="InterPro" id="IPR036186">
    <property type="entry name" value="Serpin_sf"/>
</dbReference>
<evidence type="ECO:0000256" key="2">
    <source>
        <dbReference type="ARBA" id="ARBA00022900"/>
    </source>
</evidence>
<dbReference type="EMBL" id="CAVLEF010000010">
    <property type="protein sequence ID" value="CAK1548273.1"/>
    <property type="molecule type" value="Genomic_DNA"/>
</dbReference>
<sequence>MTFVSATSVVLFLCLIAQSCPQLNDRSRFPPTTVNNLRPPTLYDLEKYCLYNDKWDLCPEETVTPTGVTSVTENPTSEVNQFLSTLDYELSDAEINNAIRLYRLLQTSHLIPKAIRDLFKYWNWMLMNSPTVYLNENINPAIFNSDGNEYKNYANQLNTVEDRHSADDNYKVSFKNEVLNTRRVGSSSKMFVINMFIHALDHVERTFYATTYAALISISPANRKENGISFALSGLFLQMALIAFSTEVDNETRAEINKFTAFDVTEQDKLGMIQSLLAWLPASSDRLKFKYATRLVLKRGIRLSQNFLRGAAVSAQIKIDYVNGTESVEDLTNILNRMVVEDSEGAMHNTFDEDELAEGVCAVLISTLYVRARWRSPPTLLNGTLPFYVSDKVPKQTRMVRINDMMRYIRLPQWDSEVSICL</sequence>
<dbReference type="AlphaFoldDB" id="A0AAV1JG48"/>
<keyword evidence="3" id="KW-0732">Signal</keyword>
<dbReference type="GO" id="GO:0004867">
    <property type="term" value="F:serine-type endopeptidase inhibitor activity"/>
    <property type="evidence" value="ECO:0007669"/>
    <property type="project" value="UniProtKB-KW"/>
</dbReference>
<protein>
    <recommendedName>
        <fullName evidence="4">Serpin domain-containing protein</fullName>
    </recommendedName>
</protein>
<accession>A0AAV1JG48</accession>
<comment type="caution">
    <text evidence="5">The sequence shown here is derived from an EMBL/GenBank/DDBJ whole genome shotgun (WGS) entry which is preliminary data.</text>
</comment>
<name>A0AAV1JG48_9NEOP</name>
<keyword evidence="1" id="KW-0646">Protease inhibitor</keyword>
<feature type="domain" description="Serpin" evidence="4">
    <location>
        <begin position="229"/>
        <end position="410"/>
    </location>
</feature>
<evidence type="ECO:0000256" key="1">
    <source>
        <dbReference type="ARBA" id="ARBA00022690"/>
    </source>
</evidence>
<keyword evidence="2" id="KW-0722">Serine protease inhibitor</keyword>
<evidence type="ECO:0000256" key="3">
    <source>
        <dbReference type="SAM" id="SignalP"/>
    </source>
</evidence>
<keyword evidence="6" id="KW-1185">Reference proteome</keyword>
<proteinExistence type="predicted"/>
<dbReference type="InterPro" id="IPR042185">
    <property type="entry name" value="Serpin_sf_2"/>
</dbReference>
<dbReference type="Gene3D" id="3.30.497.10">
    <property type="entry name" value="Antithrombin, subunit I, domain 2"/>
    <property type="match status" value="1"/>
</dbReference>
<evidence type="ECO:0000259" key="4">
    <source>
        <dbReference type="Pfam" id="PF00079"/>
    </source>
</evidence>
<evidence type="ECO:0000313" key="6">
    <source>
        <dbReference type="Proteomes" id="UP001497472"/>
    </source>
</evidence>
<reference evidence="5 6" key="1">
    <citation type="submission" date="2023-11" db="EMBL/GenBank/DDBJ databases">
        <authorList>
            <person name="Okamura Y."/>
        </authorList>
    </citation>
    <scope>NUCLEOTIDE SEQUENCE [LARGE SCALE GENOMIC DNA]</scope>
</reference>
<dbReference type="InterPro" id="IPR023796">
    <property type="entry name" value="Serpin_dom"/>
</dbReference>